<proteinExistence type="predicted"/>
<dbReference type="Proteomes" id="UP000292564">
    <property type="component" value="Unassembled WGS sequence"/>
</dbReference>
<protein>
    <submittedName>
        <fullName evidence="3">Tight adherence protein B</fullName>
    </submittedName>
</protein>
<feature type="region of interest" description="Disordered" evidence="1">
    <location>
        <begin position="32"/>
        <end position="53"/>
    </location>
</feature>
<dbReference type="EMBL" id="SHKY01000001">
    <property type="protein sequence ID" value="RZU51574.1"/>
    <property type="molecule type" value="Genomic_DNA"/>
</dbReference>
<dbReference type="OrthoDB" id="3406057at2"/>
<dbReference type="PANTHER" id="PTHR35007:SF4">
    <property type="entry name" value="CONSERVED TRANSMEMBRANE PROTEIN-RELATED"/>
    <property type="match status" value="1"/>
</dbReference>
<keyword evidence="2" id="KW-1133">Transmembrane helix</keyword>
<feature type="transmembrane region" description="Helical" evidence="2">
    <location>
        <begin position="251"/>
        <end position="275"/>
    </location>
</feature>
<name>A0A4Q7ZLT6_9ACTN</name>
<feature type="compositionally biased region" description="Low complexity" evidence="1">
    <location>
        <begin position="155"/>
        <end position="165"/>
    </location>
</feature>
<accession>A0A4Q7ZLT6</accession>
<dbReference type="RefSeq" id="WP_130510325.1">
    <property type="nucleotide sequence ID" value="NZ_SHKY01000001.1"/>
</dbReference>
<reference evidence="3 4" key="1">
    <citation type="submission" date="2019-02" db="EMBL/GenBank/DDBJ databases">
        <title>Sequencing the genomes of 1000 actinobacteria strains.</title>
        <authorList>
            <person name="Klenk H.-P."/>
        </authorList>
    </citation>
    <scope>NUCLEOTIDE SEQUENCE [LARGE SCALE GENOMIC DNA]</scope>
    <source>
        <strain evidence="3 4">DSM 45162</strain>
    </source>
</reference>
<evidence type="ECO:0000256" key="1">
    <source>
        <dbReference type="SAM" id="MobiDB-lite"/>
    </source>
</evidence>
<feature type="transmembrane region" description="Helical" evidence="2">
    <location>
        <begin position="93"/>
        <end position="118"/>
    </location>
</feature>
<evidence type="ECO:0000313" key="3">
    <source>
        <dbReference type="EMBL" id="RZU51574.1"/>
    </source>
</evidence>
<feature type="transmembrane region" description="Helical" evidence="2">
    <location>
        <begin position="287"/>
        <end position="306"/>
    </location>
</feature>
<sequence length="315" mass="32222">MTLNRLLLATCLVAGALVVVWPSMRATRHRLNPSMGATGHPARWTRNRRETADGGHRSVPFLVTLSSAAQAWVTALAVRPVRAVAVSAGAVALAAWLLAGLVAGLIAAVYAGLGCRALTRGVARRRSAAAHARALDDLCALAADLRAGMPPPLPASGGSPAIASAEPRGRGPAALLPADPEQRRALLPADPEQRRVPLPADPGLRRIAELTDAVWRLAERTGAPAADLVERLEADARAGVRARASAAAQSAGAQATALLLAALPLGGIALGYAIGTDPLRVLLHTPLGMGCALGAAALQCAGLLWADRLTAGSTR</sequence>
<keyword evidence="2" id="KW-0812">Transmembrane</keyword>
<dbReference type="AlphaFoldDB" id="A0A4Q7ZLT6"/>
<gene>
    <name evidence="3" type="ORF">EV385_3404</name>
</gene>
<evidence type="ECO:0000313" key="4">
    <source>
        <dbReference type="Proteomes" id="UP000292564"/>
    </source>
</evidence>
<feature type="region of interest" description="Disordered" evidence="1">
    <location>
        <begin position="152"/>
        <end position="176"/>
    </location>
</feature>
<keyword evidence="2" id="KW-0472">Membrane</keyword>
<dbReference type="PANTHER" id="PTHR35007">
    <property type="entry name" value="INTEGRAL MEMBRANE PROTEIN-RELATED"/>
    <property type="match status" value="1"/>
</dbReference>
<organism evidence="3 4">
    <name type="scientific">Krasilnikovia cinnamomea</name>
    <dbReference type="NCBI Taxonomy" id="349313"/>
    <lineage>
        <taxon>Bacteria</taxon>
        <taxon>Bacillati</taxon>
        <taxon>Actinomycetota</taxon>
        <taxon>Actinomycetes</taxon>
        <taxon>Micromonosporales</taxon>
        <taxon>Micromonosporaceae</taxon>
        <taxon>Krasilnikovia</taxon>
    </lineage>
</organism>
<keyword evidence="4" id="KW-1185">Reference proteome</keyword>
<comment type="caution">
    <text evidence="3">The sequence shown here is derived from an EMBL/GenBank/DDBJ whole genome shotgun (WGS) entry which is preliminary data.</text>
</comment>
<evidence type="ECO:0000256" key="2">
    <source>
        <dbReference type="SAM" id="Phobius"/>
    </source>
</evidence>